<dbReference type="RefSeq" id="WP_238251231.1">
    <property type="nucleotide sequence ID" value="NZ_BPQX01000051.1"/>
</dbReference>
<evidence type="ECO:0000259" key="5">
    <source>
        <dbReference type="PROSITE" id="PS50887"/>
    </source>
</evidence>
<feature type="domain" description="GGDEF" evidence="5">
    <location>
        <begin position="162"/>
        <end position="290"/>
    </location>
</feature>
<dbReference type="InterPro" id="IPR011006">
    <property type="entry name" value="CheY-like_superfamily"/>
</dbReference>
<evidence type="ECO:0000259" key="4">
    <source>
        <dbReference type="PROSITE" id="PS50110"/>
    </source>
</evidence>
<dbReference type="Pfam" id="PF00072">
    <property type="entry name" value="Response_reg"/>
    <property type="match status" value="1"/>
</dbReference>
<gene>
    <name evidence="6" type="ORF">QO016_001248</name>
</gene>
<dbReference type="EC" id="2.7.7.65" evidence="1"/>
<dbReference type="InterPro" id="IPR050469">
    <property type="entry name" value="Diguanylate_Cyclase"/>
</dbReference>
<protein>
    <recommendedName>
        <fullName evidence="1">diguanylate cyclase</fullName>
        <ecNumber evidence="1">2.7.7.65</ecNumber>
    </recommendedName>
</protein>
<feature type="domain" description="Response regulatory" evidence="4">
    <location>
        <begin position="2"/>
        <end position="120"/>
    </location>
</feature>
<reference evidence="6 7" key="1">
    <citation type="submission" date="2023-07" db="EMBL/GenBank/DDBJ databases">
        <title>Genomic Encyclopedia of Type Strains, Phase IV (KMG-IV): sequencing the most valuable type-strain genomes for metagenomic binning, comparative biology and taxonomic classification.</title>
        <authorList>
            <person name="Goeker M."/>
        </authorList>
    </citation>
    <scope>NUCLEOTIDE SEQUENCE [LARGE SCALE GENOMIC DNA]</scope>
    <source>
        <strain evidence="6 7">DSM 19562</strain>
    </source>
</reference>
<evidence type="ECO:0000313" key="6">
    <source>
        <dbReference type="EMBL" id="MDQ0441765.1"/>
    </source>
</evidence>
<dbReference type="EMBL" id="JAUSVV010000002">
    <property type="protein sequence ID" value="MDQ0441765.1"/>
    <property type="molecule type" value="Genomic_DNA"/>
</dbReference>
<dbReference type="PROSITE" id="PS50887">
    <property type="entry name" value="GGDEF"/>
    <property type="match status" value="1"/>
</dbReference>
<dbReference type="Gene3D" id="3.40.50.2300">
    <property type="match status" value="1"/>
</dbReference>
<dbReference type="NCBIfam" id="TIGR00254">
    <property type="entry name" value="GGDEF"/>
    <property type="match status" value="1"/>
</dbReference>
<comment type="catalytic activity">
    <reaction evidence="2">
        <text>2 GTP = 3',3'-c-di-GMP + 2 diphosphate</text>
        <dbReference type="Rhea" id="RHEA:24898"/>
        <dbReference type="ChEBI" id="CHEBI:33019"/>
        <dbReference type="ChEBI" id="CHEBI:37565"/>
        <dbReference type="ChEBI" id="CHEBI:58805"/>
        <dbReference type="EC" id="2.7.7.65"/>
    </reaction>
</comment>
<dbReference type="InterPro" id="IPR000160">
    <property type="entry name" value="GGDEF_dom"/>
</dbReference>
<dbReference type="SMART" id="SM00448">
    <property type="entry name" value="REC"/>
    <property type="match status" value="1"/>
</dbReference>
<evidence type="ECO:0000256" key="1">
    <source>
        <dbReference type="ARBA" id="ARBA00012528"/>
    </source>
</evidence>
<dbReference type="PROSITE" id="PS50110">
    <property type="entry name" value="RESPONSE_REGULATORY"/>
    <property type="match status" value="1"/>
</dbReference>
<dbReference type="Pfam" id="PF00990">
    <property type="entry name" value="GGDEF"/>
    <property type="match status" value="1"/>
</dbReference>
<dbReference type="PANTHER" id="PTHR45138">
    <property type="entry name" value="REGULATORY COMPONENTS OF SENSORY TRANSDUCTION SYSTEM"/>
    <property type="match status" value="1"/>
</dbReference>
<sequence length="307" mass="33660">MQIVVVDSSQVVLRVIGSLLEARGHTVHEFTESDEALEFLSSAPEVRVLITSLEVRPMNGLELCWAVRLLAEDRRPLHIITMSSANSVHNLAEALDSGADDFIEKPPRAEELHARLRAAERLTKLQEELIRLAETDGLTGLLNRRAFRERTDSVIAKIAHGRTPSLIVVDIDHFKKINDVHGHDIGDQAICAVADLFQEVGIVGRLGGEEFGILLPERDLESAVFHAEGLRVRVRALRVACGDGTIGLTCSFGVTTWAAGDTIPAFLKRADVAVYAAKAAGRNRVMVETRPDSLALSKTRFGSDQHR</sequence>
<dbReference type="Proteomes" id="UP001236369">
    <property type="component" value="Unassembled WGS sequence"/>
</dbReference>
<keyword evidence="7" id="KW-1185">Reference proteome</keyword>
<accession>A0ABU0HHJ5</accession>
<organism evidence="6 7">
    <name type="scientific">Methylobacterium persicinum</name>
    <dbReference type="NCBI Taxonomy" id="374426"/>
    <lineage>
        <taxon>Bacteria</taxon>
        <taxon>Pseudomonadati</taxon>
        <taxon>Pseudomonadota</taxon>
        <taxon>Alphaproteobacteria</taxon>
        <taxon>Hyphomicrobiales</taxon>
        <taxon>Methylobacteriaceae</taxon>
        <taxon>Methylobacterium</taxon>
    </lineage>
</organism>
<dbReference type="InterPro" id="IPR043128">
    <property type="entry name" value="Rev_trsase/Diguanyl_cyclase"/>
</dbReference>
<dbReference type="SUPFAM" id="SSF55073">
    <property type="entry name" value="Nucleotide cyclase"/>
    <property type="match status" value="1"/>
</dbReference>
<comment type="caution">
    <text evidence="6">The sequence shown here is derived from an EMBL/GenBank/DDBJ whole genome shotgun (WGS) entry which is preliminary data.</text>
</comment>
<dbReference type="SMART" id="SM00267">
    <property type="entry name" value="GGDEF"/>
    <property type="match status" value="1"/>
</dbReference>
<evidence type="ECO:0000256" key="3">
    <source>
        <dbReference type="PROSITE-ProRule" id="PRU00169"/>
    </source>
</evidence>
<dbReference type="Gene3D" id="3.30.70.270">
    <property type="match status" value="1"/>
</dbReference>
<dbReference type="InterPro" id="IPR029787">
    <property type="entry name" value="Nucleotide_cyclase"/>
</dbReference>
<dbReference type="PANTHER" id="PTHR45138:SF9">
    <property type="entry name" value="DIGUANYLATE CYCLASE DGCM-RELATED"/>
    <property type="match status" value="1"/>
</dbReference>
<dbReference type="CDD" id="cd01949">
    <property type="entry name" value="GGDEF"/>
    <property type="match status" value="1"/>
</dbReference>
<comment type="caution">
    <text evidence="3">Lacks conserved residue(s) required for the propagation of feature annotation.</text>
</comment>
<dbReference type="InterPro" id="IPR001789">
    <property type="entry name" value="Sig_transdc_resp-reg_receiver"/>
</dbReference>
<dbReference type="SUPFAM" id="SSF52172">
    <property type="entry name" value="CheY-like"/>
    <property type="match status" value="1"/>
</dbReference>
<evidence type="ECO:0000256" key="2">
    <source>
        <dbReference type="ARBA" id="ARBA00034247"/>
    </source>
</evidence>
<name>A0ABU0HHJ5_9HYPH</name>
<proteinExistence type="predicted"/>
<evidence type="ECO:0000313" key="7">
    <source>
        <dbReference type="Proteomes" id="UP001236369"/>
    </source>
</evidence>